<dbReference type="Proteomes" id="UP001165960">
    <property type="component" value="Unassembled WGS sequence"/>
</dbReference>
<name>A0ACC2UEY8_9FUNG</name>
<keyword evidence="2" id="KW-1185">Reference proteome</keyword>
<evidence type="ECO:0000313" key="2">
    <source>
        <dbReference type="Proteomes" id="UP001165960"/>
    </source>
</evidence>
<accession>A0ACC2UEY8</accession>
<dbReference type="EMBL" id="QTSX02000776">
    <property type="protein sequence ID" value="KAJ9085201.1"/>
    <property type="molecule type" value="Genomic_DNA"/>
</dbReference>
<proteinExistence type="predicted"/>
<gene>
    <name evidence="1" type="ORF">DSO57_1016353</name>
</gene>
<protein>
    <submittedName>
        <fullName evidence="1">Uncharacterized protein</fullName>
    </submittedName>
</protein>
<comment type="caution">
    <text evidence="1">The sequence shown here is derived from an EMBL/GenBank/DDBJ whole genome shotgun (WGS) entry which is preliminary data.</text>
</comment>
<organism evidence="1 2">
    <name type="scientific">Entomophthora muscae</name>
    <dbReference type="NCBI Taxonomy" id="34485"/>
    <lineage>
        <taxon>Eukaryota</taxon>
        <taxon>Fungi</taxon>
        <taxon>Fungi incertae sedis</taxon>
        <taxon>Zoopagomycota</taxon>
        <taxon>Entomophthoromycotina</taxon>
        <taxon>Entomophthoromycetes</taxon>
        <taxon>Entomophthorales</taxon>
        <taxon>Entomophthoraceae</taxon>
        <taxon>Entomophthora</taxon>
    </lineage>
</organism>
<evidence type="ECO:0000313" key="1">
    <source>
        <dbReference type="EMBL" id="KAJ9085201.1"/>
    </source>
</evidence>
<sequence length="157" mass="17631">MSSKEPDLDGTEKEFTRLYKELCLQAPSDMAFDNPATHLVYYNTLKPHIIIHINLYQVISLQSLYHEAEKAEQTANALHKAQDGKKERPKDSPLSGPSNQHLPKRIAVQTTNLWALIVTVGSIMPGIICPSEKAQKARKLLSKLTKLTDLNQTVDQK</sequence>
<reference evidence="1" key="1">
    <citation type="submission" date="2022-04" db="EMBL/GenBank/DDBJ databases">
        <title>Genome of the entomopathogenic fungus Entomophthora muscae.</title>
        <authorList>
            <person name="Elya C."/>
            <person name="Lovett B.R."/>
            <person name="Lee E."/>
            <person name="Macias A.M."/>
            <person name="Hajek A.E."/>
            <person name="De Bivort B.L."/>
            <person name="Kasson M.T."/>
            <person name="De Fine Licht H.H."/>
            <person name="Stajich J.E."/>
        </authorList>
    </citation>
    <scope>NUCLEOTIDE SEQUENCE</scope>
    <source>
        <strain evidence="1">Berkeley</strain>
    </source>
</reference>